<evidence type="ECO:0000313" key="9">
    <source>
        <dbReference type="Proteomes" id="UP001634394"/>
    </source>
</evidence>
<comment type="caution">
    <text evidence="8">The sequence shown here is derived from an EMBL/GenBank/DDBJ whole genome shotgun (WGS) entry which is preliminary data.</text>
</comment>
<dbReference type="PRINTS" id="PR00007">
    <property type="entry name" value="COMPLEMNTC1Q"/>
</dbReference>
<evidence type="ECO:0000256" key="5">
    <source>
        <dbReference type="SAM" id="MobiDB-lite"/>
    </source>
</evidence>
<evidence type="ECO:0000256" key="2">
    <source>
        <dbReference type="ARBA" id="ARBA00022525"/>
    </source>
</evidence>
<dbReference type="Gene3D" id="2.60.120.40">
    <property type="match status" value="1"/>
</dbReference>
<evidence type="ECO:0000256" key="1">
    <source>
        <dbReference type="ARBA" id="ARBA00004613"/>
    </source>
</evidence>
<accession>A0ABD3UIW3</accession>
<proteinExistence type="predicted"/>
<feature type="chain" id="PRO_5044801110" description="C1q domain-containing protein" evidence="6">
    <location>
        <begin position="22"/>
        <end position="309"/>
    </location>
</feature>
<dbReference type="AlphaFoldDB" id="A0ABD3UIW3"/>
<keyword evidence="2" id="KW-0964">Secreted</keyword>
<feature type="signal peptide" evidence="6">
    <location>
        <begin position="1"/>
        <end position="21"/>
    </location>
</feature>
<keyword evidence="9" id="KW-1185">Reference proteome</keyword>
<feature type="domain" description="C1q" evidence="7">
    <location>
        <begin position="174"/>
        <end position="309"/>
    </location>
</feature>
<dbReference type="PANTHER" id="PTHR22923:SF116">
    <property type="entry name" value="C1Q DOMAIN-CONTAINING PROTEIN"/>
    <property type="match status" value="1"/>
</dbReference>
<dbReference type="Proteomes" id="UP001634394">
    <property type="component" value="Unassembled WGS sequence"/>
</dbReference>
<gene>
    <name evidence="8" type="ORF">ACJMK2_019129</name>
</gene>
<comment type="subcellular location">
    <subcellularLocation>
        <location evidence="1">Secreted</location>
    </subcellularLocation>
</comment>
<protein>
    <recommendedName>
        <fullName evidence="7">C1q domain-containing protein</fullName>
    </recommendedName>
</protein>
<reference evidence="8 9" key="1">
    <citation type="submission" date="2024-11" db="EMBL/GenBank/DDBJ databases">
        <title>Chromosome-level genome assembly of the freshwater bivalve Anodonta woodiana.</title>
        <authorList>
            <person name="Chen X."/>
        </authorList>
    </citation>
    <scope>NUCLEOTIDE SEQUENCE [LARGE SCALE GENOMIC DNA]</scope>
    <source>
        <strain evidence="8">MN2024</strain>
        <tissue evidence="8">Gills</tissue>
    </source>
</reference>
<dbReference type="SUPFAM" id="SSF49842">
    <property type="entry name" value="TNF-like"/>
    <property type="match status" value="1"/>
</dbReference>
<organism evidence="8 9">
    <name type="scientific">Sinanodonta woodiana</name>
    <name type="common">Chinese pond mussel</name>
    <name type="synonym">Anodonta woodiana</name>
    <dbReference type="NCBI Taxonomy" id="1069815"/>
    <lineage>
        <taxon>Eukaryota</taxon>
        <taxon>Metazoa</taxon>
        <taxon>Spiralia</taxon>
        <taxon>Lophotrochozoa</taxon>
        <taxon>Mollusca</taxon>
        <taxon>Bivalvia</taxon>
        <taxon>Autobranchia</taxon>
        <taxon>Heteroconchia</taxon>
        <taxon>Palaeoheterodonta</taxon>
        <taxon>Unionida</taxon>
        <taxon>Unionoidea</taxon>
        <taxon>Unionidae</taxon>
        <taxon>Unioninae</taxon>
        <taxon>Sinanodonta</taxon>
    </lineage>
</organism>
<dbReference type="InterPro" id="IPR008983">
    <property type="entry name" value="Tumour_necrosis_fac-like_dom"/>
</dbReference>
<dbReference type="GO" id="GO:0005576">
    <property type="term" value="C:extracellular region"/>
    <property type="evidence" value="ECO:0007669"/>
    <property type="project" value="UniProtKB-SubCell"/>
</dbReference>
<dbReference type="InterPro" id="IPR050822">
    <property type="entry name" value="Cerebellin_Synaptic_Org"/>
</dbReference>
<dbReference type="EMBL" id="JBJQND010000016">
    <property type="protein sequence ID" value="KAL3848260.1"/>
    <property type="molecule type" value="Genomic_DNA"/>
</dbReference>
<dbReference type="SMART" id="SM00110">
    <property type="entry name" value="C1Q"/>
    <property type="match status" value="1"/>
</dbReference>
<evidence type="ECO:0000256" key="4">
    <source>
        <dbReference type="SAM" id="Coils"/>
    </source>
</evidence>
<dbReference type="PROSITE" id="PS50871">
    <property type="entry name" value="C1Q"/>
    <property type="match status" value="1"/>
</dbReference>
<feature type="compositionally biased region" description="Low complexity" evidence="5">
    <location>
        <begin position="148"/>
        <end position="162"/>
    </location>
</feature>
<name>A0ABD3UIW3_SINWO</name>
<evidence type="ECO:0000256" key="3">
    <source>
        <dbReference type="ARBA" id="ARBA00022729"/>
    </source>
</evidence>
<feature type="region of interest" description="Disordered" evidence="5">
    <location>
        <begin position="141"/>
        <end position="162"/>
    </location>
</feature>
<keyword evidence="3 6" id="KW-0732">Signal</keyword>
<dbReference type="PANTHER" id="PTHR22923">
    <property type="entry name" value="CEREBELLIN-RELATED"/>
    <property type="match status" value="1"/>
</dbReference>
<evidence type="ECO:0000256" key="6">
    <source>
        <dbReference type="SAM" id="SignalP"/>
    </source>
</evidence>
<keyword evidence="4" id="KW-0175">Coiled coil</keyword>
<dbReference type="Pfam" id="PF00386">
    <property type="entry name" value="C1q"/>
    <property type="match status" value="1"/>
</dbReference>
<evidence type="ECO:0000259" key="7">
    <source>
        <dbReference type="PROSITE" id="PS50871"/>
    </source>
</evidence>
<feature type="coiled-coil region" evidence="4">
    <location>
        <begin position="54"/>
        <end position="102"/>
    </location>
</feature>
<sequence>MDWSWFVLLIFSSTDFCSVQTYNVVSTSERDNSLDLVIIALQERLAILEVAFASSDVNDQLTDLKREVHDVKQENERLQQRLLRQEETLEQLQLNNQKLCLQNLSPHSVPNTYQDKVQPPTPQNIEDIVSVDNNVSDDRIAIDDGKPSSLSSSVRSVSEQTDSSVRSHLVKKQVQDGQVAFHAKVSLFDLENLGMHHTIIFDSVVTNIGAGYHAHTGIFIAPVHGLYVFHVTAMSSPRKDQFLELVKDGNVIQYVYPDADGATDFMSASMTVPLEVEKGGEVWVRTSGGMGTIHGNYATFFTGFLIHSM</sequence>
<evidence type="ECO:0000313" key="8">
    <source>
        <dbReference type="EMBL" id="KAL3848260.1"/>
    </source>
</evidence>
<dbReference type="InterPro" id="IPR001073">
    <property type="entry name" value="C1q_dom"/>
</dbReference>